<dbReference type="InterPro" id="IPR017517">
    <property type="entry name" value="Maleyloyr_isom"/>
</dbReference>
<dbReference type="AlphaFoldDB" id="A0A6J7PLM7"/>
<name>A0A6J7PLM7_9ZZZZ</name>
<evidence type="ECO:0000313" key="2">
    <source>
        <dbReference type="EMBL" id="CAB5006317.1"/>
    </source>
</evidence>
<organism evidence="2">
    <name type="scientific">freshwater metagenome</name>
    <dbReference type="NCBI Taxonomy" id="449393"/>
    <lineage>
        <taxon>unclassified sequences</taxon>
        <taxon>metagenomes</taxon>
        <taxon>ecological metagenomes</taxon>
    </lineage>
</organism>
<proteinExistence type="predicted"/>
<dbReference type="SUPFAM" id="SSF109854">
    <property type="entry name" value="DinB/YfiT-like putative metalloenzymes"/>
    <property type="match status" value="1"/>
</dbReference>
<dbReference type="EMBL" id="CAFBNF010000104">
    <property type="protein sequence ID" value="CAB4944372.1"/>
    <property type="molecule type" value="Genomic_DNA"/>
</dbReference>
<dbReference type="EMBL" id="CAFBOZ010000131">
    <property type="protein sequence ID" value="CAB5006317.1"/>
    <property type="molecule type" value="Genomic_DNA"/>
</dbReference>
<dbReference type="InterPro" id="IPR034660">
    <property type="entry name" value="DinB/YfiT-like"/>
</dbReference>
<dbReference type="NCBIfam" id="TIGR03083">
    <property type="entry name" value="maleylpyruvate isomerase family mycothiol-dependent enzyme"/>
    <property type="match status" value="1"/>
</dbReference>
<evidence type="ECO:0000313" key="1">
    <source>
        <dbReference type="EMBL" id="CAB4944372.1"/>
    </source>
</evidence>
<reference evidence="2" key="1">
    <citation type="submission" date="2020-05" db="EMBL/GenBank/DDBJ databases">
        <authorList>
            <person name="Chiriac C."/>
            <person name="Salcher M."/>
            <person name="Ghai R."/>
            <person name="Kavagutti S V."/>
        </authorList>
    </citation>
    <scope>NUCLEOTIDE SEQUENCE</scope>
</reference>
<gene>
    <name evidence="1" type="ORF">UFOPK3773_01039</name>
    <name evidence="2" type="ORF">UFOPK3992_01004</name>
</gene>
<protein>
    <submittedName>
        <fullName evidence="2">Unannotated protein</fullName>
    </submittedName>
</protein>
<dbReference type="NCBIfam" id="TIGR03085">
    <property type="entry name" value="TIGR03085 family metal-binding protein"/>
    <property type="match status" value="1"/>
</dbReference>
<sequence>MSQQNLARREREALCDLMLEVGPEAPTLCGPWTTRDLAAHLVLREGRPDAAGGILIAALASYTAKVQGQIAARQWPDLITTLRSGPPRWSPQSIERLDVESNTVEFFVHHEDVRRAVDPWVVRDLSADDSAQLWPRVGRIGKLLLRRCSSGVIVRPTDGPAAGTSVRLRAGSTDVTLDGPVGEIVLALFGRTTAGLEMPGSAADVAAFLAFPR</sequence>
<dbReference type="InterPro" id="IPR017519">
    <property type="entry name" value="CHP03085"/>
</dbReference>
<accession>A0A6J7PLM7</accession>